<dbReference type="PROSITE" id="PS50837">
    <property type="entry name" value="NACHT"/>
    <property type="match status" value="1"/>
</dbReference>
<organism evidence="3 4">
    <name type="scientific">Rhizoctonia solani</name>
    <dbReference type="NCBI Taxonomy" id="456999"/>
    <lineage>
        <taxon>Eukaryota</taxon>
        <taxon>Fungi</taxon>
        <taxon>Dikarya</taxon>
        <taxon>Basidiomycota</taxon>
        <taxon>Agaricomycotina</taxon>
        <taxon>Agaricomycetes</taxon>
        <taxon>Cantharellales</taxon>
        <taxon>Ceratobasidiaceae</taxon>
        <taxon>Rhizoctonia</taxon>
    </lineage>
</organism>
<evidence type="ECO:0000259" key="2">
    <source>
        <dbReference type="PROSITE" id="PS50837"/>
    </source>
</evidence>
<keyword evidence="1" id="KW-0677">Repeat</keyword>
<proteinExistence type="predicted"/>
<dbReference type="SUPFAM" id="SSF52540">
    <property type="entry name" value="P-loop containing nucleoside triphosphate hydrolases"/>
    <property type="match status" value="1"/>
</dbReference>
<name>A0A8H3AWV2_9AGAM</name>
<dbReference type="Pfam" id="PF24883">
    <property type="entry name" value="NPHP3_N"/>
    <property type="match status" value="1"/>
</dbReference>
<dbReference type="InterPro" id="IPR027417">
    <property type="entry name" value="P-loop_NTPase"/>
</dbReference>
<gene>
    <name evidence="3" type="ORF">RDB_LOCUS132080</name>
</gene>
<reference evidence="3" key="1">
    <citation type="submission" date="2021-01" db="EMBL/GenBank/DDBJ databases">
        <authorList>
            <person name="Kaushik A."/>
        </authorList>
    </citation>
    <scope>NUCLEOTIDE SEQUENCE</scope>
    <source>
        <strain evidence="3">AG1-1C</strain>
    </source>
</reference>
<sequence>ASAWWTGFQQITRGPYPVTWAILINSLESLRNSSGLLPILASATKVLIDHFKAREKASETLQGYEEVVVELKALCDSITGYFHAGLSPELSDCVHQVLLEIQGQAEIIEEKTPNRWPGMHVRVAQQDYDEVMVHCGQITMLLRQLQVNLEANNRSSAIGDLLIVRLETLNPVKQAEYDSILSTTTESRACTEGTRKEVFLNLDKWLNESGVPTVYCMNGSTGTGKTTIARTFSERLKHQKLLAASFFCTRTSADCHNVTKIIPTIAYQLARYSIPLRLALYDVLCEGFNGDPTDPETQFQRLIREPLKKVQDTIPGSVVVVIDGLDECDNRYGVEMFFNMLLRYAVDVPVKFLVLSSRPDQKIYPHILPDERPLLSLDLDHVDKSLVQADIALYLKDALAFLTPSHAQIIQLANQSGSVFIHAAHLVRYIISGGCQPHPYQRLKSILNMTPEAARRHVEIDAFYTTVQRSMLNEGEMCKEKMDDMRAVLQTALLVQEPISIKALATLAGINNRPLVSALQPLQSMLYQSEANGMSSTLCVSPSNLTLNDEQSGSHYCDIIVQSQTLAERCFFIMKEQLRFNICNLDSSCLSDDKVYDMKGRIKQNILPTLAYACRFWGIHLAMVACSDKLQVLLQEFLRDRLLFWLEVMNLKREMAFGLKALAEAKRWLEKAGLGSSELAVLIEDASDFITGFSSSPASHSTPHIYISWLPFCPRSSSVYRNYWKRTRGLLELRGTLMDNGALATWNSQLDAWTGL</sequence>
<dbReference type="Gene3D" id="3.40.50.300">
    <property type="entry name" value="P-loop containing nucleotide triphosphate hydrolases"/>
    <property type="match status" value="1"/>
</dbReference>
<dbReference type="PANTHER" id="PTHR10039">
    <property type="entry name" value="AMELOGENIN"/>
    <property type="match status" value="1"/>
</dbReference>
<dbReference type="InterPro" id="IPR007111">
    <property type="entry name" value="NACHT_NTPase"/>
</dbReference>
<protein>
    <recommendedName>
        <fullName evidence="2">NACHT domain-containing protein</fullName>
    </recommendedName>
</protein>
<feature type="domain" description="NACHT" evidence="2">
    <location>
        <begin position="213"/>
        <end position="360"/>
    </location>
</feature>
<dbReference type="AlphaFoldDB" id="A0A8H3AWV2"/>
<comment type="caution">
    <text evidence="3">The sequence shown here is derived from an EMBL/GenBank/DDBJ whole genome shotgun (WGS) entry which is preliminary data.</text>
</comment>
<evidence type="ECO:0000256" key="1">
    <source>
        <dbReference type="ARBA" id="ARBA00022737"/>
    </source>
</evidence>
<evidence type="ECO:0000313" key="3">
    <source>
        <dbReference type="EMBL" id="CAE6442392.1"/>
    </source>
</evidence>
<feature type="non-terminal residue" evidence="3">
    <location>
        <position position="1"/>
    </location>
</feature>
<dbReference type="EMBL" id="CAJMWS010000409">
    <property type="protein sequence ID" value="CAE6442392.1"/>
    <property type="molecule type" value="Genomic_DNA"/>
</dbReference>
<evidence type="ECO:0000313" key="4">
    <source>
        <dbReference type="Proteomes" id="UP000663846"/>
    </source>
</evidence>
<dbReference type="InterPro" id="IPR056884">
    <property type="entry name" value="NPHP3-like_N"/>
</dbReference>
<dbReference type="PANTHER" id="PTHR10039:SF17">
    <property type="entry name" value="FUNGAL STAND N-TERMINAL GOODBYE DOMAIN-CONTAINING PROTEIN-RELATED"/>
    <property type="match status" value="1"/>
</dbReference>
<dbReference type="Proteomes" id="UP000663846">
    <property type="component" value="Unassembled WGS sequence"/>
</dbReference>
<accession>A0A8H3AWV2</accession>